<dbReference type="SUPFAM" id="SSF48403">
    <property type="entry name" value="Ankyrin repeat"/>
    <property type="match status" value="1"/>
</dbReference>
<keyword evidence="7" id="KW-1185">Reference proteome</keyword>
<dbReference type="EMBL" id="CP054535">
    <property type="protein sequence ID" value="QSL64888.1"/>
    <property type="molecule type" value="Genomic_DNA"/>
</dbReference>
<dbReference type="SUPFAM" id="SSF51045">
    <property type="entry name" value="WW domain"/>
    <property type="match status" value="1"/>
</dbReference>
<evidence type="ECO:0000259" key="5">
    <source>
        <dbReference type="PROSITE" id="PS50020"/>
    </source>
</evidence>
<dbReference type="InterPro" id="IPR036020">
    <property type="entry name" value="WW_dom_sf"/>
</dbReference>
<sequence>MDNKEINRQAPDSYDSDEPPPLPDEPIPDTVPDLDAIKAYMDRSRLARSLDKGESGIVSPLMKDSVLQGNCEGSLPAEDGWKAVFDPKTGSYYFWNLKTNETTWKNPRVPEDTSNDPQKLEKRLQEMPLERSHPYKEYVFTARFNRFTGKWQNDPNKIPENFTREAKELRQQSFYFDVEATAAAHDGRSFLKERQQRKYTKKEMAQYKKQYKEKKEQRKREWLLEDYAGNLHILSFEAIHGSFFKDLNYFSDNYRTDSDVFTKSSEFNEEPCRNRQDVFEDFFLASRFGDLEIIKTLDLSPIDLFQKDDNGNTALHIASANGHIDVVRFLISEYLKINDGFDYLSTRNHSGNTALHWAAMNGHEEIVSELVKGGANLHVRNDAQKTPLWEAEFHGQAKVVTWLLENTDIVPKDDNDTQEEY</sequence>
<dbReference type="Gene3D" id="1.25.40.20">
    <property type="entry name" value="Ankyrin repeat-containing domain"/>
    <property type="match status" value="1"/>
</dbReference>
<evidence type="ECO:0000313" key="7">
    <source>
        <dbReference type="Proteomes" id="UP000663699"/>
    </source>
</evidence>
<evidence type="ECO:0000256" key="2">
    <source>
        <dbReference type="ARBA" id="ARBA00023043"/>
    </source>
</evidence>
<evidence type="ECO:0000256" key="4">
    <source>
        <dbReference type="SAM" id="MobiDB-lite"/>
    </source>
</evidence>
<dbReference type="InterPro" id="IPR002110">
    <property type="entry name" value="Ankyrin_rpt"/>
</dbReference>
<name>A0A899G0L8_9ASCO</name>
<accession>A0A899G0L8</accession>
<dbReference type="PROSITE" id="PS50297">
    <property type="entry name" value="ANK_REP_REGION"/>
    <property type="match status" value="2"/>
</dbReference>
<dbReference type="Pfam" id="PF12796">
    <property type="entry name" value="Ank_2"/>
    <property type="match status" value="1"/>
</dbReference>
<dbReference type="Proteomes" id="UP000663699">
    <property type="component" value="Chromosome 4"/>
</dbReference>
<dbReference type="Gene3D" id="2.20.70.10">
    <property type="match status" value="1"/>
</dbReference>
<feature type="region of interest" description="Disordered" evidence="4">
    <location>
        <begin position="1"/>
        <end position="32"/>
    </location>
</feature>
<dbReference type="PROSITE" id="PS01159">
    <property type="entry name" value="WW_DOMAIN_1"/>
    <property type="match status" value="1"/>
</dbReference>
<feature type="repeat" description="ANK" evidence="3">
    <location>
        <begin position="350"/>
        <end position="382"/>
    </location>
</feature>
<dbReference type="CDD" id="cd00201">
    <property type="entry name" value="WW"/>
    <property type="match status" value="1"/>
</dbReference>
<protein>
    <recommendedName>
        <fullName evidence="5">WW domain-containing protein</fullName>
    </recommendedName>
</protein>
<feature type="repeat" description="ANK" evidence="3">
    <location>
        <begin position="310"/>
        <end position="338"/>
    </location>
</feature>
<reference evidence="6" key="1">
    <citation type="submission" date="2020-06" db="EMBL/GenBank/DDBJ databases">
        <title>Genomes of multiple members of Pneumocystis genus reveal paths to human pathogen Pneumocystis jirovecii.</title>
        <authorList>
            <person name="Cisse O.H."/>
            <person name="Ma L."/>
            <person name="Dekker J."/>
            <person name="Khil P."/>
            <person name="Jo J."/>
            <person name="Brenchley J."/>
            <person name="Blair R."/>
            <person name="Pahar B."/>
            <person name="Chabe M."/>
            <person name="Van Rompay K.A."/>
            <person name="Keesler R."/>
            <person name="Sukura A."/>
            <person name="Hirsch V."/>
            <person name="Kutty G."/>
            <person name="Liu Y."/>
            <person name="Peng L."/>
            <person name="Chen J."/>
            <person name="Song J."/>
            <person name="Weissenbacher-Lang C."/>
            <person name="Xu J."/>
            <person name="Upham N.S."/>
            <person name="Stajich J.E."/>
            <person name="Cuomo C.A."/>
            <person name="Cushion M.T."/>
            <person name="Kovacs J.A."/>
        </authorList>
    </citation>
    <scope>NUCLEOTIDE SEQUENCE</scope>
    <source>
        <strain evidence="6">2A</strain>
    </source>
</reference>
<evidence type="ECO:0000256" key="3">
    <source>
        <dbReference type="PROSITE-ProRule" id="PRU00023"/>
    </source>
</evidence>
<keyword evidence="2 3" id="KW-0040">ANK repeat</keyword>
<dbReference type="PANTHER" id="PTHR24126">
    <property type="entry name" value="ANKYRIN REPEAT, PH AND SEC7 DOMAIN CONTAINING PROTEIN SECG-RELATED"/>
    <property type="match status" value="1"/>
</dbReference>
<gene>
    <name evidence="6" type="ORF">MERGE_002192</name>
</gene>
<feature type="domain" description="WW" evidence="5">
    <location>
        <begin position="75"/>
        <end position="109"/>
    </location>
</feature>
<dbReference type="Pfam" id="PF00397">
    <property type="entry name" value="WW"/>
    <property type="match status" value="1"/>
</dbReference>
<proteinExistence type="predicted"/>
<dbReference type="OrthoDB" id="10057496at2759"/>
<organism evidence="6 7">
    <name type="scientific">Pneumocystis wakefieldiae</name>
    <dbReference type="NCBI Taxonomy" id="38082"/>
    <lineage>
        <taxon>Eukaryota</taxon>
        <taxon>Fungi</taxon>
        <taxon>Dikarya</taxon>
        <taxon>Ascomycota</taxon>
        <taxon>Taphrinomycotina</taxon>
        <taxon>Pneumocystomycetes</taxon>
        <taxon>Pneumocystaceae</taxon>
        <taxon>Pneumocystis</taxon>
    </lineage>
</organism>
<dbReference type="PRINTS" id="PR01415">
    <property type="entry name" value="ANKYRIN"/>
</dbReference>
<evidence type="ECO:0000313" key="6">
    <source>
        <dbReference type="EMBL" id="QSL64888.1"/>
    </source>
</evidence>
<dbReference type="PROSITE" id="PS50088">
    <property type="entry name" value="ANK_REPEAT"/>
    <property type="match status" value="2"/>
</dbReference>
<evidence type="ECO:0000256" key="1">
    <source>
        <dbReference type="ARBA" id="ARBA00022737"/>
    </source>
</evidence>
<dbReference type="AlphaFoldDB" id="A0A899G0L8"/>
<dbReference type="PROSITE" id="PS50020">
    <property type="entry name" value="WW_DOMAIN_2"/>
    <property type="match status" value="1"/>
</dbReference>
<keyword evidence="1" id="KW-0677">Repeat</keyword>
<dbReference type="SMART" id="SM00248">
    <property type="entry name" value="ANK"/>
    <property type="match status" value="3"/>
</dbReference>
<dbReference type="InterPro" id="IPR036770">
    <property type="entry name" value="Ankyrin_rpt-contain_sf"/>
</dbReference>
<dbReference type="SMART" id="SM00456">
    <property type="entry name" value="WW"/>
    <property type="match status" value="1"/>
</dbReference>
<dbReference type="InterPro" id="IPR001202">
    <property type="entry name" value="WW_dom"/>
</dbReference>